<accession>A0A0D3J702</accession>
<sequence length="243" mass="26749">MAGNRTSDNHTPAVPTLLELCCRTVDSLTIINLDNALDVLHFGRSHSIPALIQRGEAFIVNSFSGLTTKHSSDTLAAVIGEPSYSRLRREAEELAEQTAKLRQLGVCETCQKSVYPAERLAPVEGRVWHKQCFRCDQCGCKLTVSAFAACQMIDEHRRAWGGSHCVRCAKPVYAMERQLARTHRGDNLIFHKACFRCEDCGTLLRPDSWEVHGDAAALEAGRGALLCRVHFAARVQAEGGNSS</sequence>
<dbReference type="KEGG" id="ehx:EMIHUDRAFT_243015"/>
<reference evidence="7" key="1">
    <citation type="journal article" date="2013" name="Nature">
        <title>Pan genome of the phytoplankton Emiliania underpins its global distribution.</title>
        <authorList>
            <person name="Read B.A."/>
            <person name="Kegel J."/>
            <person name="Klute M.J."/>
            <person name="Kuo A."/>
            <person name="Lefebvre S.C."/>
            <person name="Maumus F."/>
            <person name="Mayer C."/>
            <person name="Miller J."/>
            <person name="Monier A."/>
            <person name="Salamov A."/>
            <person name="Young J."/>
            <person name="Aguilar M."/>
            <person name="Claverie J.M."/>
            <person name="Frickenhaus S."/>
            <person name="Gonzalez K."/>
            <person name="Herman E.K."/>
            <person name="Lin Y.C."/>
            <person name="Napier J."/>
            <person name="Ogata H."/>
            <person name="Sarno A.F."/>
            <person name="Shmutz J."/>
            <person name="Schroeder D."/>
            <person name="de Vargas C."/>
            <person name="Verret F."/>
            <person name="von Dassow P."/>
            <person name="Valentin K."/>
            <person name="Van de Peer Y."/>
            <person name="Wheeler G."/>
            <person name="Dacks J.B."/>
            <person name="Delwiche C.F."/>
            <person name="Dyhrman S.T."/>
            <person name="Glockner G."/>
            <person name="John U."/>
            <person name="Richards T."/>
            <person name="Worden A.Z."/>
            <person name="Zhang X."/>
            <person name="Grigoriev I.V."/>
            <person name="Allen A.E."/>
            <person name="Bidle K."/>
            <person name="Borodovsky M."/>
            <person name="Bowler C."/>
            <person name="Brownlee C."/>
            <person name="Cock J.M."/>
            <person name="Elias M."/>
            <person name="Gladyshev V.N."/>
            <person name="Groth M."/>
            <person name="Guda C."/>
            <person name="Hadaegh A."/>
            <person name="Iglesias-Rodriguez M.D."/>
            <person name="Jenkins J."/>
            <person name="Jones B.M."/>
            <person name="Lawson T."/>
            <person name="Leese F."/>
            <person name="Lindquist E."/>
            <person name="Lobanov A."/>
            <person name="Lomsadze A."/>
            <person name="Malik S.B."/>
            <person name="Marsh M.E."/>
            <person name="Mackinder L."/>
            <person name="Mock T."/>
            <person name="Mueller-Roeber B."/>
            <person name="Pagarete A."/>
            <person name="Parker M."/>
            <person name="Probert I."/>
            <person name="Quesneville H."/>
            <person name="Raines C."/>
            <person name="Rensing S.A."/>
            <person name="Riano-Pachon D.M."/>
            <person name="Richier S."/>
            <person name="Rokitta S."/>
            <person name="Shiraiwa Y."/>
            <person name="Soanes D.M."/>
            <person name="van der Giezen M."/>
            <person name="Wahlund T.M."/>
            <person name="Williams B."/>
            <person name="Wilson W."/>
            <person name="Wolfe G."/>
            <person name="Wurch L.L."/>
        </authorList>
    </citation>
    <scope>NUCLEOTIDE SEQUENCE</scope>
</reference>
<dbReference type="Pfam" id="PF00412">
    <property type="entry name" value="LIM"/>
    <property type="match status" value="2"/>
</dbReference>
<reference evidence="6" key="2">
    <citation type="submission" date="2024-10" db="UniProtKB">
        <authorList>
            <consortium name="EnsemblProtists"/>
        </authorList>
    </citation>
    <scope>IDENTIFICATION</scope>
</reference>
<evidence type="ECO:0000256" key="4">
    <source>
        <dbReference type="PROSITE-ProRule" id="PRU00125"/>
    </source>
</evidence>
<dbReference type="KEGG" id="ehx:EMIHUDRAFT_217844"/>
<evidence type="ECO:0000259" key="5">
    <source>
        <dbReference type="PROSITE" id="PS50023"/>
    </source>
</evidence>
<evidence type="ECO:0000256" key="2">
    <source>
        <dbReference type="ARBA" id="ARBA00022833"/>
    </source>
</evidence>
<keyword evidence="7" id="KW-1185">Reference proteome</keyword>
<keyword evidence="3 4" id="KW-0440">LIM domain</keyword>
<keyword evidence="1 4" id="KW-0479">Metal-binding</keyword>
<dbReference type="SMART" id="SM00132">
    <property type="entry name" value="LIM"/>
    <property type="match status" value="2"/>
</dbReference>
<dbReference type="EnsemblProtists" id="EOD19287">
    <property type="protein sequence ID" value="EOD19287"/>
    <property type="gene ID" value="EMIHUDRAFT_243015"/>
</dbReference>
<proteinExistence type="predicted"/>
<dbReference type="RefSeq" id="XP_005771716.1">
    <property type="nucleotide sequence ID" value="XM_005771659.1"/>
</dbReference>
<dbReference type="PaxDb" id="2903-EOD08238"/>
<dbReference type="GeneID" id="17254377"/>
<dbReference type="PANTHER" id="PTHR24206">
    <property type="entry name" value="OS06G0237300 PROTEIN"/>
    <property type="match status" value="1"/>
</dbReference>
<dbReference type="InterPro" id="IPR001781">
    <property type="entry name" value="Znf_LIM"/>
</dbReference>
<evidence type="ECO:0000313" key="6">
    <source>
        <dbReference type="EnsemblProtists" id="EOD19287"/>
    </source>
</evidence>
<name>A0A0D3J702_EMIH1</name>
<dbReference type="PROSITE" id="PS50023">
    <property type="entry name" value="LIM_DOMAIN_2"/>
    <property type="match status" value="1"/>
</dbReference>
<dbReference type="AlphaFoldDB" id="A0A0D3J702"/>
<keyword evidence="2 4" id="KW-0862">Zinc</keyword>
<dbReference type="PROSITE" id="PS00478">
    <property type="entry name" value="LIM_DOMAIN_1"/>
    <property type="match status" value="2"/>
</dbReference>
<dbReference type="HOGENOM" id="CLU_1144350_0_0_1"/>
<evidence type="ECO:0000256" key="3">
    <source>
        <dbReference type="ARBA" id="ARBA00023038"/>
    </source>
</evidence>
<dbReference type="SUPFAM" id="SSF57716">
    <property type="entry name" value="Glucocorticoid receptor-like (DNA-binding domain)"/>
    <property type="match status" value="1"/>
</dbReference>
<organism evidence="6 7">
    <name type="scientific">Emiliania huxleyi (strain CCMP1516)</name>
    <dbReference type="NCBI Taxonomy" id="280463"/>
    <lineage>
        <taxon>Eukaryota</taxon>
        <taxon>Haptista</taxon>
        <taxon>Haptophyta</taxon>
        <taxon>Prymnesiophyceae</taxon>
        <taxon>Isochrysidales</taxon>
        <taxon>Noelaerhabdaceae</taxon>
        <taxon>Emiliania</taxon>
    </lineage>
</organism>
<dbReference type="RefSeq" id="XP_005760667.1">
    <property type="nucleotide sequence ID" value="XM_005760610.1"/>
</dbReference>
<dbReference type="Gene3D" id="2.10.110.10">
    <property type="entry name" value="Cysteine Rich Protein"/>
    <property type="match status" value="2"/>
</dbReference>
<protein>
    <recommendedName>
        <fullName evidence="5">LIM zinc-binding domain-containing protein</fullName>
    </recommendedName>
</protein>
<feature type="domain" description="LIM zinc-binding" evidence="5">
    <location>
        <begin position="105"/>
        <end position="175"/>
    </location>
</feature>
<dbReference type="eggNOG" id="ENOG502T27F">
    <property type="taxonomic scope" value="Eukaryota"/>
</dbReference>
<dbReference type="Proteomes" id="UP000013827">
    <property type="component" value="Unassembled WGS sequence"/>
</dbReference>
<evidence type="ECO:0000256" key="1">
    <source>
        <dbReference type="ARBA" id="ARBA00022723"/>
    </source>
</evidence>
<evidence type="ECO:0000313" key="7">
    <source>
        <dbReference type="Proteomes" id="UP000013827"/>
    </source>
</evidence>
<dbReference type="EnsemblProtists" id="EOD08238">
    <property type="protein sequence ID" value="EOD08238"/>
    <property type="gene ID" value="EMIHUDRAFT_217844"/>
</dbReference>
<dbReference type="GO" id="GO:0046872">
    <property type="term" value="F:metal ion binding"/>
    <property type="evidence" value="ECO:0007669"/>
    <property type="project" value="UniProtKB-KW"/>
</dbReference>
<dbReference type="GeneID" id="17264831"/>